<evidence type="ECO:0000313" key="4">
    <source>
        <dbReference type="EMBL" id="BDG61004.1"/>
    </source>
</evidence>
<name>A0AA35CKK0_9FIRM</name>
<dbReference type="SUPFAM" id="SSF53850">
    <property type="entry name" value="Periplasmic binding protein-like II"/>
    <property type="match status" value="1"/>
</dbReference>
<reference evidence="4" key="1">
    <citation type="submission" date="2022-03" db="EMBL/GenBank/DDBJ databases">
        <title>Complete genome sequence of Caldinitratiruptor microaerophilus.</title>
        <authorList>
            <person name="Mukaiyama R."/>
            <person name="Nishiyama T."/>
            <person name="Ueda K."/>
        </authorList>
    </citation>
    <scope>NUCLEOTIDE SEQUENCE</scope>
    <source>
        <strain evidence="4">JCM 16183</strain>
    </source>
</reference>
<accession>A0AA35CKK0</accession>
<dbReference type="PANTHER" id="PTHR42928">
    <property type="entry name" value="TRICARBOXYLATE-BINDING PROTEIN"/>
    <property type="match status" value="1"/>
</dbReference>
<feature type="region of interest" description="Disordered" evidence="2">
    <location>
        <begin position="27"/>
        <end position="50"/>
    </location>
</feature>
<dbReference type="InterPro" id="IPR005064">
    <property type="entry name" value="BUG"/>
</dbReference>
<evidence type="ECO:0008006" key="6">
    <source>
        <dbReference type="Google" id="ProtNLM"/>
    </source>
</evidence>
<evidence type="ECO:0000256" key="3">
    <source>
        <dbReference type="SAM" id="SignalP"/>
    </source>
</evidence>
<comment type="similarity">
    <text evidence="1">Belongs to the UPF0065 (bug) family.</text>
</comment>
<dbReference type="RefSeq" id="WP_264841687.1">
    <property type="nucleotide sequence ID" value="NZ_AP025628.1"/>
</dbReference>
<evidence type="ECO:0000256" key="1">
    <source>
        <dbReference type="ARBA" id="ARBA00006987"/>
    </source>
</evidence>
<organism evidence="4 5">
    <name type="scientific">Caldinitratiruptor microaerophilus</name>
    <dbReference type="NCBI Taxonomy" id="671077"/>
    <lineage>
        <taxon>Bacteria</taxon>
        <taxon>Bacillati</taxon>
        <taxon>Bacillota</taxon>
        <taxon>Clostridia</taxon>
        <taxon>Eubacteriales</taxon>
        <taxon>Symbiobacteriaceae</taxon>
        <taxon>Caldinitratiruptor</taxon>
    </lineage>
</organism>
<dbReference type="Gene3D" id="3.40.190.150">
    <property type="entry name" value="Bordetella uptake gene, domain 1"/>
    <property type="match status" value="1"/>
</dbReference>
<dbReference type="CDD" id="cd07012">
    <property type="entry name" value="PBP2_Bug_TTT"/>
    <property type="match status" value="1"/>
</dbReference>
<dbReference type="PANTHER" id="PTHR42928:SF3">
    <property type="entry name" value="UPF0065 PROTEIN YFLP"/>
    <property type="match status" value="1"/>
</dbReference>
<dbReference type="PROSITE" id="PS51257">
    <property type="entry name" value="PROKAR_LIPOPROTEIN"/>
    <property type="match status" value="1"/>
</dbReference>
<feature type="signal peptide" evidence="3">
    <location>
        <begin position="1"/>
        <end position="20"/>
    </location>
</feature>
<dbReference type="EMBL" id="AP025628">
    <property type="protein sequence ID" value="BDG61004.1"/>
    <property type="molecule type" value="Genomic_DNA"/>
</dbReference>
<dbReference type="Pfam" id="PF03401">
    <property type="entry name" value="TctC"/>
    <property type="match status" value="1"/>
</dbReference>
<evidence type="ECO:0000256" key="2">
    <source>
        <dbReference type="SAM" id="MobiDB-lite"/>
    </source>
</evidence>
<dbReference type="Proteomes" id="UP001163687">
    <property type="component" value="Chromosome"/>
</dbReference>
<dbReference type="Gene3D" id="3.40.190.10">
    <property type="entry name" value="Periplasmic binding protein-like II"/>
    <property type="match status" value="1"/>
</dbReference>
<keyword evidence="3" id="KW-0732">Signal</keyword>
<dbReference type="PIRSF" id="PIRSF017082">
    <property type="entry name" value="YflP"/>
    <property type="match status" value="1"/>
</dbReference>
<keyword evidence="5" id="KW-1185">Reference proteome</keyword>
<proteinExistence type="inferred from homology"/>
<protein>
    <recommendedName>
        <fullName evidence="6">Tricarboxylic transport membrane protein</fullName>
    </recommendedName>
</protein>
<feature type="compositionally biased region" description="Polar residues" evidence="2">
    <location>
        <begin position="35"/>
        <end position="50"/>
    </location>
</feature>
<evidence type="ECO:0000313" key="5">
    <source>
        <dbReference type="Proteomes" id="UP001163687"/>
    </source>
</evidence>
<sequence>MRGKRFVALLAAGVVAMVLAGCGGGGGTKPQAGGSQAQTQPSGQTQPQAQAKASYPDKPIEFVVPYAAGGGSDVLARNIVQSLQDTKALSQPVVVVNKPGSSGQVGGAYVAQKKGDAYTIMTFISGQVSAPLTVQGGIKASTFTPLANLAMDEFLLVVTKDSPFKTVQDFINKARSGEKAVSIGGTATGAEDHMLTGIVEKAAGVKLNYIPFESGGEVMTNLLGKQVDVAWANPNEAMSQIEAGLVRPIAVAAPERMPMFPDVPTFKESGLDVVFRQFRGVVGPPDMPADAVKFWADTLKKVTEDPGWQERYAKKNGLTIRYLGPEDFKKLIAEEEPRYAQILKDIGVIK</sequence>
<feature type="chain" id="PRO_5041339806" description="Tricarboxylic transport membrane protein" evidence="3">
    <location>
        <begin position="21"/>
        <end position="350"/>
    </location>
</feature>
<dbReference type="InterPro" id="IPR042100">
    <property type="entry name" value="Bug_dom1"/>
</dbReference>
<dbReference type="KEGG" id="cmic:caldi_20940"/>
<gene>
    <name evidence="4" type="ORF">caldi_20940</name>
</gene>
<dbReference type="AlphaFoldDB" id="A0AA35CKK0"/>